<evidence type="ECO:0008006" key="3">
    <source>
        <dbReference type="Google" id="ProtNLM"/>
    </source>
</evidence>
<feature type="compositionally biased region" description="Low complexity" evidence="1">
    <location>
        <begin position="351"/>
        <end position="365"/>
    </location>
</feature>
<comment type="caution">
    <text evidence="2">The sequence shown here is derived from an EMBL/GenBank/DDBJ whole genome shotgun (WGS) entry which is preliminary data.</text>
</comment>
<feature type="region of interest" description="Disordered" evidence="1">
    <location>
        <begin position="351"/>
        <end position="433"/>
    </location>
</feature>
<dbReference type="EMBL" id="BKCJ010004980">
    <property type="protein sequence ID" value="GEU64198.1"/>
    <property type="molecule type" value="Genomic_DNA"/>
</dbReference>
<feature type="compositionally biased region" description="Low complexity" evidence="1">
    <location>
        <begin position="1"/>
        <end position="25"/>
    </location>
</feature>
<evidence type="ECO:0000313" key="2">
    <source>
        <dbReference type="EMBL" id="GEU64198.1"/>
    </source>
</evidence>
<dbReference type="AlphaFoldDB" id="A0A6L2LR94"/>
<reference evidence="2" key="1">
    <citation type="journal article" date="2019" name="Sci. Rep.">
        <title>Draft genome of Tanacetum cinerariifolium, the natural source of mosquito coil.</title>
        <authorList>
            <person name="Yamashiro T."/>
            <person name="Shiraishi A."/>
            <person name="Satake H."/>
            <person name="Nakayama K."/>
        </authorList>
    </citation>
    <scope>NUCLEOTIDE SEQUENCE</scope>
</reference>
<proteinExistence type="predicted"/>
<sequence length="433" mass="47468">MQTHSSSRLVSNPSSNPTPSTNPNPKGRNRRRSKQRIEAFNLDELSPPIVTMADQHTMAQLLQAPTEAYEDAIVIPAITADNFELKHELHQLDTFYNALNLKDQDSLNSAAGGNFLDKMPRECLAIIESKSKVCYSRNKPVFAKVSTNNSTSGISPDVAELKDIVKALLLDKKSQNQTPASVKAVEESCVTCGGAHSYCNCPATDGNVYHDNIQEFVSQASAVNYNQGNTNYRPLMMSNQIRPPGFPPVSNNQNAQLNQRNNQNCFNQNRNRGNNFNQGPIYQPPVFQPPAYQAPAYQAPAPQTQDVLKEDFSAYVKANDAVMRNMQTQGQNMQNQLTNLTDLLTKFVNSNNASTSSSSTLPSNTIAPPRSDLKAITTRSGVSYDGPQIPPSPSFLPKVVENEPEATKDIVNPTNNGSTEDVQPQVVQSKSPI</sequence>
<protein>
    <recommendedName>
        <fullName evidence="3">Reverse transcriptase domain-containing protein</fullName>
    </recommendedName>
</protein>
<accession>A0A6L2LR94</accession>
<feature type="compositionally biased region" description="Polar residues" evidence="1">
    <location>
        <begin position="412"/>
        <end position="433"/>
    </location>
</feature>
<name>A0A6L2LR94_TANCI</name>
<organism evidence="2">
    <name type="scientific">Tanacetum cinerariifolium</name>
    <name type="common">Dalmatian daisy</name>
    <name type="synonym">Chrysanthemum cinerariifolium</name>
    <dbReference type="NCBI Taxonomy" id="118510"/>
    <lineage>
        <taxon>Eukaryota</taxon>
        <taxon>Viridiplantae</taxon>
        <taxon>Streptophyta</taxon>
        <taxon>Embryophyta</taxon>
        <taxon>Tracheophyta</taxon>
        <taxon>Spermatophyta</taxon>
        <taxon>Magnoliopsida</taxon>
        <taxon>eudicotyledons</taxon>
        <taxon>Gunneridae</taxon>
        <taxon>Pentapetalae</taxon>
        <taxon>asterids</taxon>
        <taxon>campanulids</taxon>
        <taxon>Asterales</taxon>
        <taxon>Asteraceae</taxon>
        <taxon>Asteroideae</taxon>
        <taxon>Anthemideae</taxon>
        <taxon>Anthemidinae</taxon>
        <taxon>Tanacetum</taxon>
    </lineage>
</organism>
<gene>
    <name evidence="2" type="ORF">Tci_036176</name>
</gene>
<feature type="region of interest" description="Disordered" evidence="1">
    <location>
        <begin position="1"/>
        <end position="32"/>
    </location>
</feature>
<evidence type="ECO:0000256" key="1">
    <source>
        <dbReference type="SAM" id="MobiDB-lite"/>
    </source>
</evidence>